<accession>A0A1V6UFW1</accession>
<dbReference type="GO" id="GO:0004067">
    <property type="term" value="F:asparaginase activity"/>
    <property type="evidence" value="ECO:0007669"/>
    <property type="project" value="UniProtKB-UniRule"/>
</dbReference>
<dbReference type="SUPFAM" id="SSF53774">
    <property type="entry name" value="Glutaminase/Asparaginase"/>
    <property type="match status" value="1"/>
</dbReference>
<feature type="domain" description="L-asparaginase N-terminal" evidence="1">
    <location>
        <begin position="63"/>
        <end position="139"/>
    </location>
</feature>
<protein>
    <recommendedName>
        <fullName evidence="1">L-asparaginase N-terminal domain-containing protein</fullName>
    </recommendedName>
</protein>
<organism evidence="2 3">
    <name type="scientific">Penicillium coprophilum</name>
    <dbReference type="NCBI Taxonomy" id="36646"/>
    <lineage>
        <taxon>Eukaryota</taxon>
        <taxon>Fungi</taxon>
        <taxon>Dikarya</taxon>
        <taxon>Ascomycota</taxon>
        <taxon>Pezizomycotina</taxon>
        <taxon>Eurotiomycetes</taxon>
        <taxon>Eurotiomycetidae</taxon>
        <taxon>Eurotiales</taxon>
        <taxon>Aspergillaceae</taxon>
        <taxon>Penicillium</taxon>
    </lineage>
</organism>
<evidence type="ECO:0000313" key="3">
    <source>
        <dbReference type="Proteomes" id="UP000191500"/>
    </source>
</evidence>
<gene>
    <name evidence="2" type="ORF">PENCOP_c010G05935</name>
</gene>
<dbReference type="InterPro" id="IPR006034">
    <property type="entry name" value="Asparaginase/glutaminase-like"/>
</dbReference>
<dbReference type="InterPro" id="IPR027474">
    <property type="entry name" value="L-asparaginase_N"/>
</dbReference>
<evidence type="ECO:0000313" key="2">
    <source>
        <dbReference type="EMBL" id="OQE37317.1"/>
    </source>
</evidence>
<name>A0A1V6UFW1_9EURO</name>
<dbReference type="InterPro" id="IPR037152">
    <property type="entry name" value="L-asparaginase_N_sf"/>
</dbReference>
<sequence>MAILVSSIFVNCSENKIIASDTRDFGSSHQKLCISDPFRPAHTSYTNSNGLTFNQFNNSLPDVTIKVTSGTIAGTSNDRTATAGYKSAAVGIKNILFEISDIFNVANIAAVQANNLNSGDITSSLLLNLTHKVQVELCDDSTTS</sequence>
<dbReference type="Gene3D" id="3.40.50.1170">
    <property type="entry name" value="L-asparaginase, N-terminal domain"/>
    <property type="match status" value="1"/>
</dbReference>
<dbReference type="PIRSF" id="PIRSF001220">
    <property type="entry name" value="L-ASNase_gatD"/>
    <property type="match status" value="1"/>
</dbReference>
<proteinExistence type="predicted"/>
<dbReference type="STRING" id="36646.A0A1V6UFW1"/>
<dbReference type="InterPro" id="IPR036152">
    <property type="entry name" value="Asp/glu_Ase-like_sf"/>
</dbReference>
<dbReference type="PROSITE" id="PS51732">
    <property type="entry name" value="ASN_GLN_ASE_3"/>
    <property type="match status" value="1"/>
</dbReference>
<evidence type="ECO:0000259" key="1">
    <source>
        <dbReference type="Pfam" id="PF00710"/>
    </source>
</evidence>
<comment type="caution">
    <text evidence="2">The sequence shown here is derived from an EMBL/GenBank/DDBJ whole genome shotgun (WGS) entry which is preliminary data.</text>
</comment>
<dbReference type="Pfam" id="PF00710">
    <property type="entry name" value="Asparaginase"/>
    <property type="match status" value="1"/>
</dbReference>
<dbReference type="EMBL" id="MDDG01000010">
    <property type="protein sequence ID" value="OQE37317.1"/>
    <property type="molecule type" value="Genomic_DNA"/>
</dbReference>
<reference evidence="3" key="1">
    <citation type="journal article" date="2017" name="Nat. Microbiol.">
        <title>Global analysis of biosynthetic gene clusters reveals vast potential of secondary metabolite production in Penicillium species.</title>
        <authorList>
            <person name="Nielsen J.C."/>
            <person name="Grijseels S."/>
            <person name="Prigent S."/>
            <person name="Ji B."/>
            <person name="Dainat J."/>
            <person name="Nielsen K.F."/>
            <person name="Frisvad J.C."/>
            <person name="Workman M."/>
            <person name="Nielsen J."/>
        </authorList>
    </citation>
    <scope>NUCLEOTIDE SEQUENCE [LARGE SCALE GENOMIC DNA]</scope>
    <source>
        <strain evidence="3">IBT 31321</strain>
    </source>
</reference>
<dbReference type="Proteomes" id="UP000191500">
    <property type="component" value="Unassembled WGS sequence"/>
</dbReference>
<keyword evidence="3" id="KW-1185">Reference proteome</keyword>
<dbReference type="AlphaFoldDB" id="A0A1V6UFW1"/>
<dbReference type="PIRSF" id="PIRSF500176">
    <property type="entry name" value="L_ASNase"/>
    <property type="match status" value="1"/>
</dbReference>